<gene>
    <name evidence="2" type="ORF">Vbra_9428</name>
</gene>
<name>A0A0G4FQY7_VITBC</name>
<organism evidence="2 3">
    <name type="scientific">Vitrella brassicaformis (strain CCMP3155)</name>
    <dbReference type="NCBI Taxonomy" id="1169540"/>
    <lineage>
        <taxon>Eukaryota</taxon>
        <taxon>Sar</taxon>
        <taxon>Alveolata</taxon>
        <taxon>Colpodellida</taxon>
        <taxon>Vitrellaceae</taxon>
        <taxon>Vitrella</taxon>
    </lineage>
</organism>
<accession>A0A0G4FQY7</accession>
<reference evidence="2 3" key="1">
    <citation type="submission" date="2014-11" db="EMBL/GenBank/DDBJ databases">
        <authorList>
            <person name="Zhu J."/>
            <person name="Qi W."/>
            <person name="Song R."/>
        </authorList>
    </citation>
    <scope>NUCLEOTIDE SEQUENCE [LARGE SCALE GENOMIC DNA]</scope>
</reference>
<keyword evidence="1" id="KW-0812">Transmembrane</keyword>
<evidence type="ECO:0000256" key="1">
    <source>
        <dbReference type="SAM" id="Phobius"/>
    </source>
</evidence>
<keyword evidence="1" id="KW-0472">Membrane</keyword>
<evidence type="ECO:0000313" key="2">
    <source>
        <dbReference type="EMBL" id="CEM16636.1"/>
    </source>
</evidence>
<dbReference type="Proteomes" id="UP000041254">
    <property type="component" value="Unassembled WGS sequence"/>
</dbReference>
<proteinExistence type="predicted"/>
<dbReference type="VEuPathDB" id="CryptoDB:Vbra_9428"/>
<feature type="transmembrane region" description="Helical" evidence="1">
    <location>
        <begin position="76"/>
        <end position="98"/>
    </location>
</feature>
<keyword evidence="1" id="KW-1133">Transmembrane helix</keyword>
<dbReference type="InParanoid" id="A0A0G4FQY7"/>
<protein>
    <submittedName>
        <fullName evidence="2">Uncharacterized protein</fullName>
    </submittedName>
</protein>
<dbReference type="AlphaFoldDB" id="A0A0G4FQY7"/>
<evidence type="ECO:0000313" key="3">
    <source>
        <dbReference type="Proteomes" id="UP000041254"/>
    </source>
</evidence>
<sequence length="142" mass="15737">MPKCEYVVGCVESESGEPLYHRLDSKMCGQLTNELWYIHIDRKTVETAIPSHACVVWKATIPCVCSGTALRSGHGAIVVVALLTVLLLLLLWVLRLLWALHAAHMTWEEGVEAAKKVIKLLFHIKELLSSHPKAAVSKGDDK</sequence>
<keyword evidence="3" id="KW-1185">Reference proteome</keyword>
<dbReference type="EMBL" id="CDMY01000479">
    <property type="protein sequence ID" value="CEM16636.1"/>
    <property type="molecule type" value="Genomic_DNA"/>
</dbReference>